<dbReference type="AlphaFoldDB" id="A0A9K3L4K9"/>
<dbReference type="Proteomes" id="UP000693970">
    <property type="component" value="Unassembled WGS sequence"/>
</dbReference>
<keyword evidence="3" id="KW-1185">Reference proteome</keyword>
<reference evidence="2" key="2">
    <citation type="submission" date="2021-04" db="EMBL/GenBank/DDBJ databases">
        <authorList>
            <person name="Podell S."/>
        </authorList>
    </citation>
    <scope>NUCLEOTIDE SEQUENCE</scope>
    <source>
        <strain evidence="2">Hildebrandi</strain>
    </source>
</reference>
<organism evidence="2 3">
    <name type="scientific">Nitzschia inconspicua</name>
    <dbReference type="NCBI Taxonomy" id="303405"/>
    <lineage>
        <taxon>Eukaryota</taxon>
        <taxon>Sar</taxon>
        <taxon>Stramenopiles</taxon>
        <taxon>Ochrophyta</taxon>
        <taxon>Bacillariophyta</taxon>
        <taxon>Bacillariophyceae</taxon>
        <taxon>Bacillariophycidae</taxon>
        <taxon>Bacillariales</taxon>
        <taxon>Bacillariaceae</taxon>
        <taxon>Nitzschia</taxon>
    </lineage>
</organism>
<sequence length="221" mass="23878">MAPSPTQLQHIMDQLQDLRLAVDEKIVVLEAALQSLLNNDGSDEDLKVVQDVPSKPQEIYDDAADIITIEDGSNGPTVVKGDPAPDAKFTNHSDDVNESMDSVNDCIPELPPDRDVEVPSTGIPLEDSPLPVRTGRMESPPVANEEVAVANEVPNMSQEPLLAMEATSGIEQENLGLTNDETFTTVAPRSPVHPSSEADSEEDPFGFSATFDFLKDLLESE</sequence>
<reference evidence="2" key="1">
    <citation type="journal article" date="2021" name="Sci. Rep.">
        <title>Diploid genomic architecture of Nitzschia inconspicua, an elite biomass production diatom.</title>
        <authorList>
            <person name="Oliver A."/>
            <person name="Podell S."/>
            <person name="Pinowska A."/>
            <person name="Traller J.C."/>
            <person name="Smith S.R."/>
            <person name="McClure R."/>
            <person name="Beliaev A."/>
            <person name="Bohutskyi P."/>
            <person name="Hill E.A."/>
            <person name="Rabines A."/>
            <person name="Zheng H."/>
            <person name="Allen L.Z."/>
            <person name="Kuo A."/>
            <person name="Grigoriev I.V."/>
            <person name="Allen A.E."/>
            <person name="Hazlebeck D."/>
            <person name="Allen E.E."/>
        </authorList>
    </citation>
    <scope>NUCLEOTIDE SEQUENCE</scope>
    <source>
        <strain evidence="2">Hildebrandi</strain>
    </source>
</reference>
<evidence type="ECO:0000313" key="3">
    <source>
        <dbReference type="Proteomes" id="UP000693970"/>
    </source>
</evidence>
<comment type="caution">
    <text evidence="2">The sequence shown here is derived from an EMBL/GenBank/DDBJ whole genome shotgun (WGS) entry which is preliminary data.</text>
</comment>
<evidence type="ECO:0000313" key="2">
    <source>
        <dbReference type="EMBL" id="KAG7355397.1"/>
    </source>
</evidence>
<feature type="region of interest" description="Disordered" evidence="1">
    <location>
        <begin position="112"/>
        <end position="141"/>
    </location>
</feature>
<gene>
    <name evidence="2" type="ORF">IV203_000083</name>
</gene>
<name>A0A9K3L4K9_9STRA</name>
<protein>
    <submittedName>
        <fullName evidence="2">Uncharacterized protein</fullName>
    </submittedName>
</protein>
<feature type="region of interest" description="Disordered" evidence="1">
    <location>
        <begin position="179"/>
        <end position="206"/>
    </location>
</feature>
<dbReference type="EMBL" id="JAGRRH010000015">
    <property type="protein sequence ID" value="KAG7355397.1"/>
    <property type="molecule type" value="Genomic_DNA"/>
</dbReference>
<proteinExistence type="predicted"/>
<accession>A0A9K3L4K9</accession>
<evidence type="ECO:0000256" key="1">
    <source>
        <dbReference type="SAM" id="MobiDB-lite"/>
    </source>
</evidence>